<proteinExistence type="predicted"/>
<name>A0A0F9N6L3_9ZZZZ</name>
<dbReference type="EMBL" id="LAZR01003906">
    <property type="protein sequence ID" value="KKN13594.1"/>
    <property type="molecule type" value="Genomic_DNA"/>
</dbReference>
<dbReference type="AlphaFoldDB" id="A0A0F9N6L3"/>
<sequence length="159" mass="17739">MLIIKSISALILFLLCSSLYANNLCQSGEVVAFSCDIRSKSVSVCVADEDNLVYRFGKMNATELTLHAPVFFSSTGYSGGGEGRLRFPNGRYDYVVYSGITNGEWLDKATGLREKVEFAGILVLKDKHLLSDLKCTAFDDKSFIHDIPQHKQEPFVHYD</sequence>
<comment type="caution">
    <text evidence="1">The sequence shown here is derived from an EMBL/GenBank/DDBJ whole genome shotgun (WGS) entry which is preliminary data.</text>
</comment>
<protein>
    <submittedName>
        <fullName evidence="1">Uncharacterized protein</fullName>
    </submittedName>
</protein>
<reference evidence="1" key="1">
    <citation type="journal article" date="2015" name="Nature">
        <title>Complex archaea that bridge the gap between prokaryotes and eukaryotes.</title>
        <authorList>
            <person name="Spang A."/>
            <person name="Saw J.H."/>
            <person name="Jorgensen S.L."/>
            <person name="Zaremba-Niedzwiedzka K."/>
            <person name="Martijn J."/>
            <person name="Lind A.E."/>
            <person name="van Eijk R."/>
            <person name="Schleper C."/>
            <person name="Guy L."/>
            <person name="Ettema T.J."/>
        </authorList>
    </citation>
    <scope>NUCLEOTIDE SEQUENCE</scope>
</reference>
<evidence type="ECO:0000313" key="1">
    <source>
        <dbReference type="EMBL" id="KKN13594.1"/>
    </source>
</evidence>
<gene>
    <name evidence="1" type="ORF">LCGC14_1004840</name>
</gene>
<accession>A0A0F9N6L3</accession>
<organism evidence="1">
    <name type="scientific">marine sediment metagenome</name>
    <dbReference type="NCBI Taxonomy" id="412755"/>
    <lineage>
        <taxon>unclassified sequences</taxon>
        <taxon>metagenomes</taxon>
        <taxon>ecological metagenomes</taxon>
    </lineage>
</organism>